<dbReference type="EMBL" id="MK388121">
    <property type="protein sequence ID" value="QAV39068.1"/>
    <property type="molecule type" value="Genomic_DNA"/>
</dbReference>
<organism evidence="1 4">
    <name type="scientific">Myxoma virus</name>
    <dbReference type="NCBI Taxonomy" id="10273"/>
    <lineage>
        <taxon>Viruses</taxon>
        <taxon>Varidnaviria</taxon>
        <taxon>Bamfordvirae</taxon>
        <taxon>Nucleocytoviricota</taxon>
        <taxon>Pokkesviricetes</taxon>
        <taxon>Chitovirales</taxon>
        <taxon>Poxviridae</taxon>
        <taxon>Chordopoxvirinae</taxon>
        <taxon>Leporipoxvirus</taxon>
        <taxon>Leporipoxvirus myxoma</taxon>
    </lineage>
</organism>
<reference evidence="3 4" key="1">
    <citation type="journal article" date="2019" name="J. Virol.">
        <title>Punctuated evolution of myxoma virus: rapid and disjunct evolution of a recent viral lineage in Australia.</title>
        <authorList>
            <person name="Eden J.-S."/>
            <person name="Kerr P.J."/>
            <person name="Holmes E.C."/>
        </authorList>
    </citation>
    <scope>NUCLEOTIDE SEQUENCE [LARGE SCALE GENOMIC DNA]</scope>
    <source>
        <strain evidence="2">Aust/NSW/Bluegums/04-2015</strain>
        <strain evidence="1">Aust/NSW/Murrumbateman/10-2014</strain>
    </source>
</reference>
<proteinExistence type="predicted"/>
<gene>
    <name evidence="1" type="primary">m023R</name>
</gene>
<name>A0A481NEI4_9POXV</name>
<accession>A0A481NEI4</accession>
<evidence type="ECO:0000313" key="4">
    <source>
        <dbReference type="Proteomes" id="UP000292450"/>
    </source>
</evidence>
<evidence type="ECO:0000313" key="1">
    <source>
        <dbReference type="EMBL" id="QAV39068.1"/>
    </source>
</evidence>
<evidence type="ECO:0000313" key="2">
    <source>
        <dbReference type="EMBL" id="QAV39237.1"/>
    </source>
</evidence>
<dbReference type="Proteomes" id="UP000291978">
    <property type="component" value="Segment"/>
</dbReference>
<protein>
    <submittedName>
        <fullName evidence="1">M023R</fullName>
    </submittedName>
</protein>
<dbReference type="Proteomes" id="UP000292450">
    <property type="component" value="Segment"/>
</dbReference>
<sequence>MTDSTTMAPIPSMVAHVANATATSASIVSLHLKCNGPITFYTYAYDNICRFRFCRNENVCV</sequence>
<evidence type="ECO:0000313" key="3">
    <source>
        <dbReference type="Proteomes" id="UP000291978"/>
    </source>
</evidence>
<dbReference type="EMBL" id="MK388122">
    <property type="protein sequence ID" value="QAV39237.1"/>
    <property type="molecule type" value="Genomic_DNA"/>
</dbReference>